<organism evidence="2">
    <name type="scientific">hydrothermal vent metagenome</name>
    <dbReference type="NCBI Taxonomy" id="652676"/>
    <lineage>
        <taxon>unclassified sequences</taxon>
        <taxon>metagenomes</taxon>
        <taxon>ecological metagenomes</taxon>
    </lineage>
</organism>
<dbReference type="EMBL" id="UOEU01000652">
    <property type="protein sequence ID" value="VAW37101.1"/>
    <property type="molecule type" value="Genomic_DNA"/>
</dbReference>
<dbReference type="GO" id="GO:0003677">
    <property type="term" value="F:DNA binding"/>
    <property type="evidence" value="ECO:0007669"/>
    <property type="project" value="InterPro"/>
</dbReference>
<feature type="domain" description="HigA2-like helix-turn-helix" evidence="1">
    <location>
        <begin position="19"/>
        <end position="99"/>
    </location>
</feature>
<proteinExistence type="predicted"/>
<reference evidence="2" key="1">
    <citation type="submission" date="2018-06" db="EMBL/GenBank/DDBJ databases">
        <authorList>
            <person name="Zhirakovskaya E."/>
        </authorList>
    </citation>
    <scope>NUCLEOTIDE SEQUENCE</scope>
</reference>
<dbReference type="InterPro" id="IPR039554">
    <property type="entry name" value="HigA2-like_HTH"/>
</dbReference>
<dbReference type="AlphaFoldDB" id="A0A3B0V276"/>
<dbReference type="Gene3D" id="1.10.260.40">
    <property type="entry name" value="lambda repressor-like DNA-binding domains"/>
    <property type="match status" value="1"/>
</dbReference>
<dbReference type="InterPro" id="IPR010982">
    <property type="entry name" value="Lambda_DNA-bd_dom_sf"/>
</dbReference>
<evidence type="ECO:0000259" key="1">
    <source>
        <dbReference type="Pfam" id="PF13744"/>
    </source>
</evidence>
<gene>
    <name evidence="2" type="ORF">MNBD_CHLOROFLEXI01-2155</name>
</gene>
<sequence length="100" mass="11249">MTKMTKNSIVHVTSADGNVFADLGFASDEAAKLKIKAHLMIQLEQWIREEQLKQEDAARLLQVNRPRISDVVRGKTDKFTIDALVDMLERAGKQVTVQVV</sequence>
<protein>
    <recommendedName>
        <fullName evidence="1">HigA2-like helix-turn-helix domain-containing protein</fullName>
    </recommendedName>
</protein>
<evidence type="ECO:0000313" key="2">
    <source>
        <dbReference type="EMBL" id="VAW37101.1"/>
    </source>
</evidence>
<dbReference type="SUPFAM" id="SSF47413">
    <property type="entry name" value="lambda repressor-like DNA-binding domains"/>
    <property type="match status" value="1"/>
</dbReference>
<accession>A0A3B0V276</accession>
<dbReference type="Pfam" id="PF13744">
    <property type="entry name" value="HTH_37"/>
    <property type="match status" value="1"/>
</dbReference>
<name>A0A3B0V276_9ZZZZ</name>